<sequence>MRYTALFTASLALLSFLSRIAAEPSLVTKAVDTVTADKVDGFEDAVDTSAAISPIEARAHDDDANSAALVARQAVPGPYNIPCRLFPNVCENWCYYVFCHKHGAGSNSAFWTVTVNRTAGLRPQSECGRLSPNKCSVLSRNPWPPNRAADQDCDEQPKNTNNEGGANAATRCMPRAENRGEGSAWSAYINKPAPNRVDDGTKVKVTLEAPPPLGVCASYRVPNTSVCLPPARPDEMNVDQDEVRQQ</sequence>
<comment type="caution">
    <text evidence="4">The sequence shown here is derived from an EMBL/GenBank/DDBJ whole genome shotgun (WGS) entry which is preliminary data.</text>
</comment>
<protein>
    <recommendedName>
        <fullName evidence="3">Deoxyribonuclease NucA/NucB domain-containing protein</fullName>
    </recommendedName>
</protein>
<feature type="chain" id="PRO_5040286035" description="Deoxyribonuclease NucA/NucB domain-containing protein" evidence="2">
    <location>
        <begin position="23"/>
        <end position="246"/>
    </location>
</feature>
<dbReference type="InterPro" id="IPR029476">
    <property type="entry name" value="DNase_NucA_NucB"/>
</dbReference>
<feature type="signal peptide" evidence="2">
    <location>
        <begin position="1"/>
        <end position="22"/>
    </location>
</feature>
<evidence type="ECO:0000256" key="1">
    <source>
        <dbReference type="SAM" id="MobiDB-lite"/>
    </source>
</evidence>
<accession>A0A9P3GQK8</accession>
<dbReference type="OrthoDB" id="3043328at2759"/>
<dbReference type="AlphaFoldDB" id="A0A9P3GQK8"/>
<feature type="compositionally biased region" description="Low complexity" evidence="1">
    <location>
        <begin position="159"/>
        <end position="170"/>
    </location>
</feature>
<keyword evidence="2" id="KW-0732">Signal</keyword>
<gene>
    <name evidence="4" type="ORF">PsYK624_156050</name>
</gene>
<dbReference type="EMBL" id="BPQB01000107">
    <property type="protein sequence ID" value="GJE99351.1"/>
    <property type="molecule type" value="Genomic_DNA"/>
</dbReference>
<proteinExistence type="predicted"/>
<feature type="domain" description="Deoxyribonuclease NucA/NucB" evidence="3">
    <location>
        <begin position="120"/>
        <end position="190"/>
    </location>
</feature>
<evidence type="ECO:0000313" key="4">
    <source>
        <dbReference type="EMBL" id="GJE99351.1"/>
    </source>
</evidence>
<reference evidence="4 5" key="1">
    <citation type="submission" date="2021-08" db="EMBL/GenBank/DDBJ databases">
        <title>Draft Genome Sequence of Phanerochaete sordida strain YK-624.</title>
        <authorList>
            <person name="Mori T."/>
            <person name="Dohra H."/>
            <person name="Suzuki T."/>
            <person name="Kawagishi H."/>
            <person name="Hirai H."/>
        </authorList>
    </citation>
    <scope>NUCLEOTIDE SEQUENCE [LARGE SCALE GENOMIC DNA]</scope>
    <source>
        <strain evidence="4 5">YK-624</strain>
    </source>
</reference>
<evidence type="ECO:0000259" key="3">
    <source>
        <dbReference type="Pfam" id="PF14040"/>
    </source>
</evidence>
<dbReference type="Pfam" id="PF14040">
    <property type="entry name" value="DNase_NucA_NucB"/>
    <property type="match status" value="1"/>
</dbReference>
<dbReference type="Proteomes" id="UP000703269">
    <property type="component" value="Unassembled WGS sequence"/>
</dbReference>
<name>A0A9P3GQK8_9APHY</name>
<keyword evidence="5" id="KW-1185">Reference proteome</keyword>
<organism evidence="4 5">
    <name type="scientific">Phanerochaete sordida</name>
    <dbReference type="NCBI Taxonomy" id="48140"/>
    <lineage>
        <taxon>Eukaryota</taxon>
        <taxon>Fungi</taxon>
        <taxon>Dikarya</taxon>
        <taxon>Basidiomycota</taxon>
        <taxon>Agaricomycotina</taxon>
        <taxon>Agaricomycetes</taxon>
        <taxon>Polyporales</taxon>
        <taxon>Phanerochaetaceae</taxon>
        <taxon>Phanerochaete</taxon>
    </lineage>
</organism>
<feature type="region of interest" description="Disordered" evidence="1">
    <location>
        <begin position="146"/>
        <end position="174"/>
    </location>
</feature>
<evidence type="ECO:0000313" key="5">
    <source>
        <dbReference type="Proteomes" id="UP000703269"/>
    </source>
</evidence>
<evidence type="ECO:0000256" key="2">
    <source>
        <dbReference type="SAM" id="SignalP"/>
    </source>
</evidence>